<dbReference type="GO" id="GO:0043565">
    <property type="term" value="F:sequence-specific DNA binding"/>
    <property type="evidence" value="ECO:0007669"/>
    <property type="project" value="InterPro"/>
</dbReference>
<comment type="caution">
    <text evidence="5">The sequence shown here is derived from an EMBL/GenBank/DDBJ whole genome shotgun (WGS) entry which is preliminary data.</text>
</comment>
<proteinExistence type="predicted"/>
<feature type="domain" description="HTH araC/xylS-type" evidence="4">
    <location>
        <begin position="216"/>
        <end position="313"/>
    </location>
</feature>
<organism evidence="5 6">
    <name type="scientific">Devosia insulae DS-56</name>
    <dbReference type="NCBI Taxonomy" id="1116389"/>
    <lineage>
        <taxon>Bacteria</taxon>
        <taxon>Pseudomonadati</taxon>
        <taxon>Pseudomonadota</taxon>
        <taxon>Alphaproteobacteria</taxon>
        <taxon>Hyphomicrobiales</taxon>
        <taxon>Devosiaceae</taxon>
        <taxon>Devosia</taxon>
    </lineage>
</organism>
<dbReference type="PANTHER" id="PTHR46796:SF7">
    <property type="entry name" value="ARAC FAMILY TRANSCRIPTIONAL REGULATOR"/>
    <property type="match status" value="1"/>
</dbReference>
<dbReference type="InterPro" id="IPR032783">
    <property type="entry name" value="AraC_lig"/>
</dbReference>
<reference evidence="5 6" key="1">
    <citation type="journal article" date="2015" name="Genome Announc.">
        <title>Genome Assemblies of Three Soil-Associated Devosia species: D. insulae, D. limi, and D. soli.</title>
        <authorList>
            <person name="Hassan Y.I."/>
            <person name="Lepp D."/>
            <person name="Zhou T."/>
        </authorList>
    </citation>
    <scope>NUCLEOTIDE SEQUENCE [LARGE SCALE GENOMIC DNA]</scope>
    <source>
        <strain evidence="5 6">DS-56</strain>
    </source>
</reference>
<dbReference type="Pfam" id="PF12852">
    <property type="entry name" value="Cupin_6"/>
    <property type="match status" value="1"/>
</dbReference>
<dbReference type="GO" id="GO:0003700">
    <property type="term" value="F:DNA-binding transcription factor activity"/>
    <property type="evidence" value="ECO:0007669"/>
    <property type="project" value="InterPro"/>
</dbReference>
<evidence type="ECO:0000313" key="6">
    <source>
        <dbReference type="Proteomes" id="UP000095463"/>
    </source>
</evidence>
<protein>
    <recommendedName>
        <fullName evidence="4">HTH araC/xylS-type domain-containing protein</fullName>
    </recommendedName>
</protein>
<dbReference type="Gene3D" id="1.10.10.60">
    <property type="entry name" value="Homeodomain-like"/>
    <property type="match status" value="2"/>
</dbReference>
<dbReference type="InterPro" id="IPR011051">
    <property type="entry name" value="RmlC_Cupin_sf"/>
</dbReference>
<keyword evidence="3" id="KW-0804">Transcription</keyword>
<gene>
    <name evidence="5" type="ORF">VW23_016225</name>
</gene>
<evidence type="ECO:0000256" key="1">
    <source>
        <dbReference type="ARBA" id="ARBA00023015"/>
    </source>
</evidence>
<dbReference type="PROSITE" id="PS01124">
    <property type="entry name" value="HTH_ARAC_FAMILY_2"/>
    <property type="match status" value="1"/>
</dbReference>
<dbReference type="SMART" id="SM00342">
    <property type="entry name" value="HTH_ARAC"/>
    <property type="match status" value="1"/>
</dbReference>
<name>A0A1E5XSJ0_9HYPH</name>
<dbReference type="Proteomes" id="UP000095463">
    <property type="component" value="Unassembled WGS sequence"/>
</dbReference>
<dbReference type="SUPFAM" id="SSF46689">
    <property type="entry name" value="Homeodomain-like"/>
    <property type="match status" value="2"/>
</dbReference>
<dbReference type="AlphaFoldDB" id="A0A1E5XSJ0"/>
<evidence type="ECO:0000259" key="4">
    <source>
        <dbReference type="PROSITE" id="PS01124"/>
    </source>
</evidence>
<evidence type="ECO:0000256" key="3">
    <source>
        <dbReference type="ARBA" id="ARBA00023163"/>
    </source>
</evidence>
<evidence type="ECO:0000313" key="5">
    <source>
        <dbReference type="EMBL" id="OEO31484.1"/>
    </source>
</evidence>
<evidence type="ECO:0000256" key="2">
    <source>
        <dbReference type="ARBA" id="ARBA00023125"/>
    </source>
</evidence>
<keyword evidence="2" id="KW-0238">DNA-binding</keyword>
<dbReference type="PANTHER" id="PTHR46796">
    <property type="entry name" value="HTH-TYPE TRANSCRIPTIONAL ACTIVATOR RHAS-RELATED"/>
    <property type="match status" value="1"/>
</dbReference>
<dbReference type="SUPFAM" id="SSF51182">
    <property type="entry name" value="RmlC-like cupins"/>
    <property type="match status" value="1"/>
</dbReference>
<keyword evidence="1" id="KW-0805">Transcription regulation</keyword>
<dbReference type="EMBL" id="LAJE02000158">
    <property type="protein sequence ID" value="OEO31484.1"/>
    <property type="molecule type" value="Genomic_DNA"/>
</dbReference>
<dbReference type="Gene3D" id="2.60.120.10">
    <property type="entry name" value="Jelly Rolls"/>
    <property type="match status" value="1"/>
</dbReference>
<dbReference type="InterPro" id="IPR014710">
    <property type="entry name" value="RmlC-like_jellyroll"/>
</dbReference>
<accession>A0A1E5XSJ0</accession>
<dbReference type="Pfam" id="PF12833">
    <property type="entry name" value="HTH_18"/>
    <property type="match status" value="1"/>
</dbReference>
<dbReference type="InterPro" id="IPR009057">
    <property type="entry name" value="Homeodomain-like_sf"/>
</dbReference>
<keyword evidence="6" id="KW-1185">Reference proteome</keyword>
<sequence>MFKRLDSRADVLSEVLDAVQLGSVLSSRNELRAPWALHAGQTSHRAGFHVVVSGHCWARVDGSDTPVALGPGDIVLFPHGSGHTLGDTPETPAVEFESLLGGLAPGEAIEFPAGTDGETTVLLCGSYSFSAAGTNPLLRGLPSLVHLTGSQTRGTGLEAAIALLAAEAESRGSGTAMVVDRLVDLIFVYTLRTWLEAQRRSQSSSWFGALANPQVAPALRAIHDDPAHPWTVAMLATRAKLSRAVFARRFSEAVGEAPLSYVTRWRMTVAASLLEQGHRIAAVAPRVGYENEFAFAKAFKRIRNIAPGQLRAANRNTLPRQSG</sequence>
<dbReference type="InterPro" id="IPR018060">
    <property type="entry name" value="HTH_AraC"/>
</dbReference>
<dbReference type="RefSeq" id="WP_069909408.1">
    <property type="nucleotide sequence ID" value="NZ_LAJE02000158.1"/>
</dbReference>
<dbReference type="InterPro" id="IPR050204">
    <property type="entry name" value="AraC_XylS_family_regulators"/>
</dbReference>